<proteinExistence type="predicted"/>
<name>A0A4Y6RD09_9BURK</name>
<protein>
    <submittedName>
        <fullName evidence="1">Uncharacterized protein</fullName>
    </submittedName>
</protein>
<evidence type="ECO:0000313" key="2">
    <source>
        <dbReference type="Proteomes" id="UP000316665"/>
    </source>
</evidence>
<gene>
    <name evidence="1" type="ORF">FJQ89_07090</name>
</gene>
<organism evidence="1 2">
    <name type="scientific">Janthinobacterium tructae</name>
    <dbReference type="NCBI Taxonomy" id="2590869"/>
    <lineage>
        <taxon>Bacteria</taxon>
        <taxon>Pseudomonadati</taxon>
        <taxon>Pseudomonadota</taxon>
        <taxon>Betaproteobacteria</taxon>
        <taxon>Burkholderiales</taxon>
        <taxon>Oxalobacteraceae</taxon>
        <taxon>Janthinobacterium</taxon>
    </lineage>
</organism>
<dbReference type="KEGG" id="jas:FJQ89_07090"/>
<reference evidence="1 2" key="1">
    <citation type="submission" date="2019-06" db="EMBL/GenBank/DDBJ databases">
        <title>Complete genome sequence of Janthinobacterium sp. SNU WT3 isolated from diseased rainbow trout.</title>
        <authorList>
            <person name="Oh W.T."/>
            <person name="Park S.C."/>
        </authorList>
    </citation>
    <scope>NUCLEOTIDE SEQUENCE [LARGE SCALE GENOMIC DNA]</scope>
    <source>
        <strain evidence="1 2">SNU WT3</strain>
    </source>
</reference>
<dbReference type="OrthoDB" id="9150066at2"/>
<dbReference type="AlphaFoldDB" id="A0A4Y6RD09"/>
<accession>A0A4Y6RD09</accession>
<sequence>MGACWICGNPATTAEHKIKKSDLVRVHGRGDSFTSASLNYLRSDDTVVILQGPDSKLVKWPNNLCAPCNNHKTQPIDRAYEKFIQYVDAHQADLLIRRQIDFESVYGDNWRIEQVNLFKYFAKTLGCKISGVGRQVPPDIIAVMNTEIFETALNVCIAVNEDEILKPAAEQAKLQTGNLIVSNVRHSCYASAYFYRWLIFTFWYGWGPFGPVGSRWCADLQFVSIGSYSAAESTPNIGSTSAPISWPGF</sequence>
<keyword evidence="2" id="KW-1185">Reference proteome</keyword>
<dbReference type="RefSeq" id="WP_141169637.1">
    <property type="nucleotide sequence ID" value="NZ_CP041185.1"/>
</dbReference>
<dbReference type="EMBL" id="CP041185">
    <property type="protein sequence ID" value="QDG70205.1"/>
    <property type="molecule type" value="Genomic_DNA"/>
</dbReference>
<dbReference type="Proteomes" id="UP000316665">
    <property type="component" value="Chromosome"/>
</dbReference>
<evidence type="ECO:0000313" key="1">
    <source>
        <dbReference type="EMBL" id="QDG70205.1"/>
    </source>
</evidence>